<keyword evidence="2" id="KW-0378">Hydrolase</keyword>
<dbReference type="EMBL" id="VLJV01000002">
    <property type="protein sequence ID" value="TWH15956.1"/>
    <property type="molecule type" value="Genomic_DNA"/>
</dbReference>
<gene>
    <name evidence="4" type="ORF">JD82_04944</name>
</gene>
<dbReference type="GO" id="GO:0005829">
    <property type="term" value="C:cytosol"/>
    <property type="evidence" value="ECO:0007669"/>
    <property type="project" value="TreeGrafter"/>
</dbReference>
<evidence type="ECO:0000313" key="5">
    <source>
        <dbReference type="Proteomes" id="UP000317303"/>
    </source>
</evidence>
<evidence type="ECO:0000313" key="4">
    <source>
        <dbReference type="EMBL" id="TWH15956.1"/>
    </source>
</evidence>
<dbReference type="InterPro" id="IPR015797">
    <property type="entry name" value="NUDIX_hydrolase-like_dom_sf"/>
</dbReference>
<dbReference type="Gene3D" id="3.90.79.10">
    <property type="entry name" value="Nucleoside Triphosphate Pyrophosphohydrolase"/>
    <property type="match status" value="1"/>
</dbReference>
<organism evidence="4 5">
    <name type="scientific">Prauserella rugosa</name>
    <dbReference type="NCBI Taxonomy" id="43354"/>
    <lineage>
        <taxon>Bacteria</taxon>
        <taxon>Bacillati</taxon>
        <taxon>Actinomycetota</taxon>
        <taxon>Actinomycetes</taxon>
        <taxon>Pseudonocardiales</taxon>
        <taxon>Pseudonocardiaceae</taxon>
        <taxon>Prauserella</taxon>
    </lineage>
</organism>
<dbReference type="GO" id="GO:0019693">
    <property type="term" value="P:ribose phosphate metabolic process"/>
    <property type="evidence" value="ECO:0007669"/>
    <property type="project" value="TreeGrafter"/>
</dbReference>
<sequence>MWRVAAIGRVGGMTDGMPRIRPLGAYEPERPQKNTSWTVHRSRTAYDGSPWLRVDMVDVTAPNSDRFEHAAIWVPDAAVALIVDEQRQAVLMLRRERWVIGQDGYELLGGLVDDGEDPVDTARRELLEESGYVPHGPSEHLLTVHPMPGLIDSAMHVFLWRQGAEQVCEPSDPYEAGTVSWIPLERVDELADGGQLLGATTAVALYRYRALP</sequence>
<dbReference type="PANTHER" id="PTHR11839:SF18">
    <property type="entry name" value="NUDIX HYDROLASE DOMAIN-CONTAINING PROTEIN"/>
    <property type="match status" value="1"/>
</dbReference>
<dbReference type="GO" id="GO:0006753">
    <property type="term" value="P:nucleoside phosphate metabolic process"/>
    <property type="evidence" value="ECO:0007669"/>
    <property type="project" value="TreeGrafter"/>
</dbReference>
<dbReference type="Pfam" id="PF00293">
    <property type="entry name" value="NUDIX"/>
    <property type="match status" value="1"/>
</dbReference>
<comment type="cofactor">
    <cofactor evidence="1">
        <name>Mg(2+)</name>
        <dbReference type="ChEBI" id="CHEBI:18420"/>
    </cofactor>
</comment>
<dbReference type="SUPFAM" id="SSF55811">
    <property type="entry name" value="Nudix"/>
    <property type="match status" value="1"/>
</dbReference>
<accession>A0A660C3K8</accession>
<feature type="domain" description="Nudix hydrolase" evidence="3">
    <location>
        <begin position="73"/>
        <end position="209"/>
    </location>
</feature>
<dbReference type="Proteomes" id="UP000317303">
    <property type="component" value="Unassembled WGS sequence"/>
</dbReference>
<name>A0A660C3K8_9PSEU</name>
<proteinExistence type="predicted"/>
<protein>
    <submittedName>
        <fullName evidence="4">ADP-ribose pyrophosphatase YjhB (NUDIX family)</fullName>
    </submittedName>
</protein>
<dbReference type="PANTHER" id="PTHR11839">
    <property type="entry name" value="UDP/ADP-SUGAR PYROPHOSPHATASE"/>
    <property type="match status" value="1"/>
</dbReference>
<dbReference type="PROSITE" id="PS51462">
    <property type="entry name" value="NUDIX"/>
    <property type="match status" value="1"/>
</dbReference>
<evidence type="ECO:0000259" key="3">
    <source>
        <dbReference type="PROSITE" id="PS51462"/>
    </source>
</evidence>
<keyword evidence="5" id="KW-1185">Reference proteome</keyword>
<evidence type="ECO:0000256" key="1">
    <source>
        <dbReference type="ARBA" id="ARBA00001946"/>
    </source>
</evidence>
<reference evidence="4 5" key="1">
    <citation type="submission" date="2019-07" db="EMBL/GenBank/DDBJ databases">
        <title>R&amp;d 2014.</title>
        <authorList>
            <person name="Klenk H.-P."/>
        </authorList>
    </citation>
    <scope>NUCLEOTIDE SEQUENCE [LARGE SCALE GENOMIC DNA]</scope>
    <source>
        <strain evidence="4 5">DSM 43194</strain>
    </source>
</reference>
<evidence type="ECO:0000256" key="2">
    <source>
        <dbReference type="ARBA" id="ARBA00022801"/>
    </source>
</evidence>
<dbReference type="InterPro" id="IPR000086">
    <property type="entry name" value="NUDIX_hydrolase_dom"/>
</dbReference>
<dbReference type="CDD" id="cd03424">
    <property type="entry name" value="NUDIX_ADPRase_Nudt5_UGPPase_Nudt14"/>
    <property type="match status" value="1"/>
</dbReference>
<dbReference type="PROSITE" id="PS00893">
    <property type="entry name" value="NUDIX_BOX"/>
    <property type="match status" value="1"/>
</dbReference>
<dbReference type="GO" id="GO:0016787">
    <property type="term" value="F:hydrolase activity"/>
    <property type="evidence" value="ECO:0007669"/>
    <property type="project" value="UniProtKB-KW"/>
</dbReference>
<dbReference type="InterPro" id="IPR020084">
    <property type="entry name" value="NUDIX_hydrolase_CS"/>
</dbReference>
<dbReference type="AlphaFoldDB" id="A0A660C3K8"/>
<comment type="caution">
    <text evidence="4">The sequence shown here is derived from an EMBL/GenBank/DDBJ whole genome shotgun (WGS) entry which is preliminary data.</text>
</comment>